<gene>
    <name evidence="2" type="ORF">KL86DPRO_10129</name>
</gene>
<reference evidence="2" key="1">
    <citation type="submission" date="2016-04" db="EMBL/GenBank/DDBJ databases">
        <authorList>
            <person name="Evans L.H."/>
            <person name="Alamgir A."/>
            <person name="Owens N."/>
            <person name="Weber N.D."/>
            <person name="Virtaneva K."/>
            <person name="Barbian K."/>
            <person name="Babar A."/>
            <person name="Rosenke K."/>
        </authorList>
    </citation>
    <scope>NUCLEOTIDE SEQUENCE</scope>
    <source>
        <strain evidence="2">86</strain>
    </source>
</reference>
<dbReference type="EMBL" id="FLUQ01000001">
    <property type="protein sequence ID" value="SBV91043.1"/>
    <property type="molecule type" value="Genomic_DNA"/>
</dbReference>
<accession>A0A212IV24</accession>
<organism evidence="2">
    <name type="scientific">uncultured delta proteobacterium</name>
    <dbReference type="NCBI Taxonomy" id="34034"/>
    <lineage>
        <taxon>Bacteria</taxon>
        <taxon>Deltaproteobacteria</taxon>
        <taxon>environmental samples</taxon>
    </lineage>
</organism>
<protein>
    <submittedName>
        <fullName evidence="2">Uncharacterized protein</fullName>
    </submittedName>
</protein>
<dbReference type="AlphaFoldDB" id="A0A212IV24"/>
<feature type="region of interest" description="Disordered" evidence="1">
    <location>
        <begin position="100"/>
        <end position="125"/>
    </location>
</feature>
<proteinExistence type="predicted"/>
<name>A0A212IV24_9DELT</name>
<evidence type="ECO:0000256" key="1">
    <source>
        <dbReference type="SAM" id="MobiDB-lite"/>
    </source>
</evidence>
<sequence length="125" mass="14404">MRPCSKSGDCWRGFRACGTRFCRVPFHTYPLYFEETVNKFRKFLFFVPHCHNTLYVFIFYEILHGMIVEAVLPESRRLKTPMGGSVCNFFGGEALVSLMGESRKKPPGPMRKEPAANFRCGSRHS</sequence>
<evidence type="ECO:0000313" key="2">
    <source>
        <dbReference type="EMBL" id="SBV91043.1"/>
    </source>
</evidence>